<organism evidence="1 2">
    <name type="scientific">Papaver somniferum</name>
    <name type="common">Opium poppy</name>
    <dbReference type="NCBI Taxonomy" id="3469"/>
    <lineage>
        <taxon>Eukaryota</taxon>
        <taxon>Viridiplantae</taxon>
        <taxon>Streptophyta</taxon>
        <taxon>Embryophyta</taxon>
        <taxon>Tracheophyta</taxon>
        <taxon>Spermatophyta</taxon>
        <taxon>Magnoliopsida</taxon>
        <taxon>Ranunculales</taxon>
        <taxon>Papaveraceae</taxon>
        <taxon>Papaveroideae</taxon>
        <taxon>Papaver</taxon>
    </lineage>
</organism>
<accession>A0A4Y7KGU0</accession>
<proteinExistence type="predicted"/>
<gene>
    <name evidence="1" type="ORF">C5167_034594</name>
</gene>
<protein>
    <submittedName>
        <fullName evidence="1">Uncharacterized protein</fullName>
    </submittedName>
</protein>
<dbReference type="Proteomes" id="UP000316621">
    <property type="component" value="Chromosome 7"/>
</dbReference>
<dbReference type="EMBL" id="CM010721">
    <property type="protein sequence ID" value="RZC71371.1"/>
    <property type="molecule type" value="Genomic_DNA"/>
</dbReference>
<keyword evidence="2" id="KW-1185">Reference proteome</keyword>
<sequence>MALCLLQPVED</sequence>
<evidence type="ECO:0000313" key="2">
    <source>
        <dbReference type="Proteomes" id="UP000316621"/>
    </source>
</evidence>
<name>A0A4Y7KGU0_PAPSO</name>
<reference evidence="1 2" key="1">
    <citation type="journal article" date="2018" name="Science">
        <title>The opium poppy genome and morphinan production.</title>
        <authorList>
            <person name="Guo L."/>
            <person name="Winzer T."/>
            <person name="Yang X."/>
            <person name="Li Y."/>
            <person name="Ning Z."/>
            <person name="He Z."/>
            <person name="Teodor R."/>
            <person name="Lu Y."/>
            <person name="Bowser T.A."/>
            <person name="Graham I.A."/>
            <person name="Ye K."/>
        </authorList>
    </citation>
    <scope>NUCLEOTIDE SEQUENCE [LARGE SCALE GENOMIC DNA]</scope>
    <source>
        <strain evidence="2">cv. HN1</strain>
        <tissue evidence="1">Leaves</tissue>
    </source>
</reference>
<evidence type="ECO:0000313" key="1">
    <source>
        <dbReference type="EMBL" id="RZC71371.1"/>
    </source>
</evidence>